<sequence>MGNIYLLTLSLWLALAVRSAASPQDQHIEELFTLRLAPTVPASDLTSAEIKDRFILSSTGVEEHDTVSSVLRLIDSQRKNCTPGTELELEGVVDQYGVKKFSGEAQIAVNRANLLTRIWKHSRAIFTSTDAVLRNQTEYLLYAAVRTMVELSENIFSAGNCYDWYRYPHYDLFCPFSHRMPTGPEILTKDLSVAYEYSDEMEWFGRPKEKGNAAIARSRHPNASEYDHVRKGQQKNASFLSSLGI</sequence>
<protein>
    <submittedName>
        <fullName evidence="2">Uncharacterized protein</fullName>
    </submittedName>
</protein>
<keyword evidence="1" id="KW-0732">Signal</keyword>
<proteinExistence type="predicted"/>
<keyword evidence="3" id="KW-1185">Reference proteome</keyword>
<dbReference type="Gene3D" id="3.30.450.20">
    <property type="entry name" value="PAS domain"/>
    <property type="match status" value="1"/>
</dbReference>
<accession>A0A9X6RLT3</accession>
<dbReference type="AlphaFoldDB" id="A0A9X6RLT3"/>
<feature type="signal peptide" evidence="1">
    <location>
        <begin position="1"/>
        <end position="21"/>
    </location>
</feature>
<evidence type="ECO:0000313" key="2">
    <source>
        <dbReference type="EMBL" id="OWA52295.1"/>
    </source>
</evidence>
<comment type="caution">
    <text evidence="2">The sequence shown here is derived from an EMBL/GenBank/DDBJ whole genome shotgun (WGS) entry which is preliminary data.</text>
</comment>
<evidence type="ECO:0000313" key="3">
    <source>
        <dbReference type="Proteomes" id="UP000192578"/>
    </source>
</evidence>
<evidence type="ECO:0000256" key="1">
    <source>
        <dbReference type="SAM" id="SignalP"/>
    </source>
</evidence>
<dbReference type="Proteomes" id="UP000192578">
    <property type="component" value="Unassembled WGS sequence"/>
</dbReference>
<gene>
    <name evidence="2" type="ORF">BV898_16753</name>
</gene>
<name>A0A9X6RLT3_HYPEX</name>
<organism evidence="2 3">
    <name type="scientific">Hypsibius exemplaris</name>
    <name type="common">Freshwater tardigrade</name>
    <dbReference type="NCBI Taxonomy" id="2072580"/>
    <lineage>
        <taxon>Eukaryota</taxon>
        <taxon>Metazoa</taxon>
        <taxon>Ecdysozoa</taxon>
        <taxon>Tardigrada</taxon>
        <taxon>Eutardigrada</taxon>
        <taxon>Parachela</taxon>
        <taxon>Hypsibioidea</taxon>
        <taxon>Hypsibiidae</taxon>
        <taxon>Hypsibius</taxon>
    </lineage>
</organism>
<feature type="chain" id="PRO_5040739165" evidence="1">
    <location>
        <begin position="22"/>
        <end position="245"/>
    </location>
</feature>
<dbReference type="OrthoDB" id="2129233at2759"/>
<reference evidence="3" key="1">
    <citation type="submission" date="2017-01" db="EMBL/GenBank/DDBJ databases">
        <title>Comparative genomics of anhydrobiosis in the tardigrade Hypsibius dujardini.</title>
        <authorList>
            <person name="Yoshida Y."/>
            <person name="Koutsovoulos G."/>
            <person name="Laetsch D."/>
            <person name="Stevens L."/>
            <person name="Kumar S."/>
            <person name="Horikawa D."/>
            <person name="Ishino K."/>
            <person name="Komine S."/>
            <person name="Tomita M."/>
            <person name="Blaxter M."/>
            <person name="Arakawa K."/>
        </authorList>
    </citation>
    <scope>NUCLEOTIDE SEQUENCE [LARGE SCALE GENOMIC DNA]</scope>
    <source>
        <strain evidence="3">Z151</strain>
    </source>
</reference>
<dbReference type="EMBL" id="MTYJ01000261">
    <property type="protein sequence ID" value="OWA52295.1"/>
    <property type="molecule type" value="Genomic_DNA"/>
</dbReference>